<protein>
    <submittedName>
        <fullName evidence="1">Uncharacterized protein</fullName>
    </submittedName>
</protein>
<dbReference type="EMBL" id="BPLQ01000369">
    <property type="protein sequence ID" value="GIX70428.1"/>
    <property type="molecule type" value="Genomic_DNA"/>
</dbReference>
<accession>A0AAV4MEV2</accession>
<reference evidence="1 2" key="1">
    <citation type="submission" date="2021-06" db="EMBL/GenBank/DDBJ databases">
        <title>Caerostris darwini draft genome.</title>
        <authorList>
            <person name="Kono N."/>
            <person name="Arakawa K."/>
        </authorList>
    </citation>
    <scope>NUCLEOTIDE SEQUENCE [LARGE SCALE GENOMIC DNA]</scope>
</reference>
<dbReference type="Proteomes" id="UP001054837">
    <property type="component" value="Unassembled WGS sequence"/>
</dbReference>
<organism evidence="1 2">
    <name type="scientific">Caerostris darwini</name>
    <dbReference type="NCBI Taxonomy" id="1538125"/>
    <lineage>
        <taxon>Eukaryota</taxon>
        <taxon>Metazoa</taxon>
        <taxon>Ecdysozoa</taxon>
        <taxon>Arthropoda</taxon>
        <taxon>Chelicerata</taxon>
        <taxon>Arachnida</taxon>
        <taxon>Araneae</taxon>
        <taxon>Araneomorphae</taxon>
        <taxon>Entelegynae</taxon>
        <taxon>Araneoidea</taxon>
        <taxon>Araneidae</taxon>
        <taxon>Caerostris</taxon>
    </lineage>
</organism>
<sequence>MKNIIVSHFWYGQEQGPYSVSLCELLSDNDEKNYCQPFLVRKERGPTAFPSVSVYLTMKKIIIVSHFWYGQEQEQYSVSICERLSNNDEKIIVSHFWYGQEQGPYSVSICERLSNNDEKIIVTHSGTDRNRGPTAFPSVSVYLTMMKNIIVNHFWYGQEPEPYSVSICERLFDNEENHYCQPLLVRTGTGAIQRFHL</sequence>
<evidence type="ECO:0000313" key="1">
    <source>
        <dbReference type="EMBL" id="GIX70428.1"/>
    </source>
</evidence>
<gene>
    <name evidence="1" type="ORF">CDAR_477691</name>
</gene>
<proteinExistence type="predicted"/>
<evidence type="ECO:0000313" key="2">
    <source>
        <dbReference type="Proteomes" id="UP001054837"/>
    </source>
</evidence>
<keyword evidence="2" id="KW-1185">Reference proteome</keyword>
<dbReference type="AlphaFoldDB" id="A0AAV4MEV2"/>
<comment type="caution">
    <text evidence="1">The sequence shown here is derived from an EMBL/GenBank/DDBJ whole genome shotgun (WGS) entry which is preliminary data.</text>
</comment>
<name>A0AAV4MEV2_9ARAC</name>